<gene>
    <name evidence="2" type="ORF">ACFP1K_02850</name>
</gene>
<dbReference type="SUPFAM" id="SSF47336">
    <property type="entry name" value="ACP-like"/>
    <property type="match status" value="1"/>
</dbReference>
<feature type="domain" description="Carrier" evidence="1">
    <location>
        <begin position="2"/>
        <end position="81"/>
    </location>
</feature>
<keyword evidence="3" id="KW-1185">Reference proteome</keyword>
<evidence type="ECO:0000259" key="1">
    <source>
        <dbReference type="PROSITE" id="PS50075"/>
    </source>
</evidence>
<dbReference type="PROSITE" id="PS50075">
    <property type="entry name" value="CARRIER"/>
    <property type="match status" value="1"/>
</dbReference>
<dbReference type="RefSeq" id="WP_380746791.1">
    <property type="nucleotide sequence ID" value="NZ_JBHSRF010000003.1"/>
</dbReference>
<evidence type="ECO:0000313" key="2">
    <source>
        <dbReference type="EMBL" id="MFC6080081.1"/>
    </source>
</evidence>
<protein>
    <submittedName>
        <fullName evidence="2">Acyl carrier protein</fullName>
    </submittedName>
</protein>
<proteinExistence type="predicted"/>
<dbReference type="Proteomes" id="UP001596137">
    <property type="component" value="Unassembled WGS sequence"/>
</dbReference>
<organism evidence="2 3">
    <name type="scientific">Sphaerisporangium aureirubrum</name>
    <dbReference type="NCBI Taxonomy" id="1544736"/>
    <lineage>
        <taxon>Bacteria</taxon>
        <taxon>Bacillati</taxon>
        <taxon>Actinomycetota</taxon>
        <taxon>Actinomycetes</taxon>
        <taxon>Streptosporangiales</taxon>
        <taxon>Streptosporangiaceae</taxon>
        <taxon>Sphaerisporangium</taxon>
    </lineage>
</organism>
<dbReference type="Gene3D" id="1.10.1200.10">
    <property type="entry name" value="ACP-like"/>
    <property type="match status" value="1"/>
</dbReference>
<dbReference type="InterPro" id="IPR009081">
    <property type="entry name" value="PP-bd_ACP"/>
</dbReference>
<name>A0ABW1NAJ1_9ACTN</name>
<accession>A0ABW1NAJ1</accession>
<dbReference type="Pfam" id="PF00550">
    <property type="entry name" value="PP-binding"/>
    <property type="match status" value="1"/>
</dbReference>
<dbReference type="InterPro" id="IPR036736">
    <property type="entry name" value="ACP-like_sf"/>
</dbReference>
<sequence length="85" mass="9549">MDQVLVRVKQLLARALGDETMAEHIGDDDDIIQGLGLDSVQLIGFLLTVEDEYDLELDFDRLEIDGLYSVRAFCEFVLSHGPVHT</sequence>
<dbReference type="EMBL" id="JBHSRF010000003">
    <property type="protein sequence ID" value="MFC6080081.1"/>
    <property type="molecule type" value="Genomic_DNA"/>
</dbReference>
<evidence type="ECO:0000313" key="3">
    <source>
        <dbReference type="Proteomes" id="UP001596137"/>
    </source>
</evidence>
<reference evidence="3" key="1">
    <citation type="journal article" date="2019" name="Int. J. Syst. Evol. Microbiol.">
        <title>The Global Catalogue of Microorganisms (GCM) 10K type strain sequencing project: providing services to taxonomists for standard genome sequencing and annotation.</title>
        <authorList>
            <consortium name="The Broad Institute Genomics Platform"/>
            <consortium name="The Broad Institute Genome Sequencing Center for Infectious Disease"/>
            <person name="Wu L."/>
            <person name="Ma J."/>
        </authorList>
    </citation>
    <scope>NUCLEOTIDE SEQUENCE [LARGE SCALE GENOMIC DNA]</scope>
    <source>
        <strain evidence="3">JCM 30346</strain>
    </source>
</reference>
<comment type="caution">
    <text evidence="2">The sequence shown here is derived from an EMBL/GenBank/DDBJ whole genome shotgun (WGS) entry which is preliminary data.</text>
</comment>